<dbReference type="EMBL" id="QFCQ01000060">
    <property type="protein sequence ID" value="RDW12908.1"/>
    <property type="molecule type" value="Genomic_DNA"/>
</dbReference>
<protein>
    <submittedName>
        <fullName evidence="2">Uncharacterized protein</fullName>
    </submittedName>
</protein>
<keyword evidence="1" id="KW-0732">Signal</keyword>
<feature type="signal peptide" evidence="1">
    <location>
        <begin position="1"/>
        <end position="20"/>
    </location>
</feature>
<dbReference type="Pfam" id="PF02635">
    <property type="entry name" value="DsrE"/>
    <property type="match status" value="1"/>
</dbReference>
<name>A0A3D8PC63_9RHOB</name>
<dbReference type="Gene3D" id="3.40.1260.10">
    <property type="entry name" value="DsrEFH-like"/>
    <property type="match status" value="1"/>
</dbReference>
<keyword evidence="3" id="KW-1185">Reference proteome</keyword>
<dbReference type="PANTHER" id="PTHR37691:SF1">
    <property type="entry name" value="BLR3518 PROTEIN"/>
    <property type="match status" value="1"/>
</dbReference>
<dbReference type="AlphaFoldDB" id="A0A3D8PC63"/>
<dbReference type="InterPro" id="IPR027396">
    <property type="entry name" value="DsrEFH-like"/>
</dbReference>
<comment type="caution">
    <text evidence="2">The sequence shown here is derived from an EMBL/GenBank/DDBJ whole genome shotgun (WGS) entry which is preliminary data.</text>
</comment>
<evidence type="ECO:0000313" key="3">
    <source>
        <dbReference type="Proteomes" id="UP000256679"/>
    </source>
</evidence>
<reference evidence="2 3" key="1">
    <citation type="submission" date="2018-05" db="EMBL/GenBank/DDBJ databases">
        <title>Whole genome sequencing of Paracoccus thiocyanatus SST.</title>
        <authorList>
            <person name="Ghosh W."/>
            <person name="Rameez M.J."/>
            <person name="Roy C."/>
        </authorList>
    </citation>
    <scope>NUCLEOTIDE SEQUENCE [LARGE SCALE GENOMIC DNA]</scope>
    <source>
        <strain evidence="2 3">SST</strain>
    </source>
</reference>
<organism evidence="2 3">
    <name type="scientific">Paracoccus thiocyanatus</name>
    <dbReference type="NCBI Taxonomy" id="34006"/>
    <lineage>
        <taxon>Bacteria</taxon>
        <taxon>Pseudomonadati</taxon>
        <taxon>Pseudomonadota</taxon>
        <taxon>Alphaproteobacteria</taxon>
        <taxon>Rhodobacterales</taxon>
        <taxon>Paracoccaceae</taxon>
        <taxon>Paracoccus</taxon>
    </lineage>
</organism>
<dbReference type="SUPFAM" id="SSF75169">
    <property type="entry name" value="DsrEFH-like"/>
    <property type="match status" value="1"/>
</dbReference>
<dbReference type="RefSeq" id="WP_115756094.1">
    <property type="nucleotide sequence ID" value="NZ_QFCQ01000060.1"/>
</dbReference>
<evidence type="ECO:0000313" key="2">
    <source>
        <dbReference type="EMBL" id="RDW12908.1"/>
    </source>
</evidence>
<feature type="chain" id="PRO_5017613848" evidence="1">
    <location>
        <begin position="21"/>
        <end position="147"/>
    </location>
</feature>
<proteinExistence type="predicted"/>
<evidence type="ECO:0000256" key="1">
    <source>
        <dbReference type="SAM" id="SignalP"/>
    </source>
</evidence>
<sequence>MLARVLIFVALAFCAGFAGAEERYGPQKVVYHINKLGGEENKAYGAALTNIRNHVAAVGADNIHVKVVLHGDGVELLRQAVTDTALQMSVTDLKSQNVQFLVCNNTLEGREIDPDADLFEVFEEDIVPSGVAELSHLQQQGYTYVKP</sequence>
<dbReference type="PANTHER" id="PTHR37691">
    <property type="entry name" value="BLR3518 PROTEIN"/>
    <property type="match status" value="1"/>
</dbReference>
<gene>
    <name evidence="2" type="ORF">DIE28_11110</name>
</gene>
<accession>A0A3D8PC63</accession>
<dbReference type="Proteomes" id="UP000256679">
    <property type="component" value="Unassembled WGS sequence"/>
</dbReference>
<dbReference type="InterPro" id="IPR003787">
    <property type="entry name" value="Sulphur_relay_DsrE/F-like"/>
</dbReference>